<organism evidence="1 2">
    <name type="scientific">Stagnimonas aquatica</name>
    <dbReference type="NCBI Taxonomy" id="2689987"/>
    <lineage>
        <taxon>Bacteria</taxon>
        <taxon>Pseudomonadati</taxon>
        <taxon>Pseudomonadota</taxon>
        <taxon>Gammaproteobacteria</taxon>
        <taxon>Nevskiales</taxon>
        <taxon>Nevskiaceae</taxon>
        <taxon>Stagnimonas</taxon>
    </lineage>
</organism>
<comment type="caution">
    <text evidence="1">The sequence shown here is derived from an EMBL/GenBank/DDBJ whole genome shotgun (WGS) entry which is preliminary data.</text>
</comment>
<evidence type="ECO:0000313" key="2">
    <source>
        <dbReference type="Proteomes" id="UP000282106"/>
    </source>
</evidence>
<sequence length="72" mass="8047">MHHGFDDEWVLRKCCSEQTDCLVIAGLDTKLHVFDNESALIRVAAYLELNSDSKSVVPQCLLQDDLLNLGPC</sequence>
<protein>
    <submittedName>
        <fullName evidence="1">Uncharacterized protein</fullName>
    </submittedName>
</protein>
<name>A0A3N0VMW5_9GAMM</name>
<dbReference type="InParanoid" id="A0A3N0VMW5"/>
<accession>A0A3N0VMW5</accession>
<dbReference type="EMBL" id="RJVO01000001">
    <property type="protein sequence ID" value="ROH93338.1"/>
    <property type="molecule type" value="Genomic_DNA"/>
</dbReference>
<gene>
    <name evidence="1" type="ORF">ED208_02105</name>
</gene>
<dbReference type="AlphaFoldDB" id="A0A3N0VMW5"/>
<keyword evidence="2" id="KW-1185">Reference proteome</keyword>
<evidence type="ECO:0000313" key="1">
    <source>
        <dbReference type="EMBL" id="ROH93338.1"/>
    </source>
</evidence>
<reference evidence="1 2" key="1">
    <citation type="submission" date="2018-10" db="EMBL/GenBank/DDBJ databases">
        <authorList>
            <person name="Chen W.-M."/>
        </authorList>
    </citation>
    <scope>NUCLEOTIDE SEQUENCE [LARGE SCALE GENOMIC DNA]</scope>
    <source>
        <strain evidence="1 2">THS-13</strain>
    </source>
</reference>
<proteinExistence type="predicted"/>
<dbReference type="Proteomes" id="UP000282106">
    <property type="component" value="Unassembled WGS sequence"/>
</dbReference>